<dbReference type="OrthoDB" id="21416at2759"/>
<dbReference type="SMART" id="SM00248">
    <property type="entry name" value="ANK"/>
    <property type="match status" value="7"/>
</dbReference>
<dbReference type="InterPro" id="IPR036770">
    <property type="entry name" value="Ankyrin_rpt-contain_sf"/>
</dbReference>
<dbReference type="Pfam" id="PF12796">
    <property type="entry name" value="Ank_2"/>
    <property type="match status" value="1"/>
</dbReference>
<evidence type="ECO:0000313" key="6">
    <source>
        <dbReference type="Proteomes" id="UP000479190"/>
    </source>
</evidence>
<dbReference type="Gene3D" id="1.25.40.20">
    <property type="entry name" value="Ankyrin repeat-containing domain"/>
    <property type="match status" value="2"/>
</dbReference>
<feature type="region of interest" description="Disordered" evidence="4">
    <location>
        <begin position="34"/>
        <end position="55"/>
    </location>
</feature>
<feature type="repeat" description="ANK" evidence="3">
    <location>
        <begin position="121"/>
        <end position="154"/>
    </location>
</feature>
<dbReference type="PANTHER" id="PTHR24126">
    <property type="entry name" value="ANKYRIN REPEAT, PH AND SEC7 DOMAIN CONTAINING PROTEIN SECG-RELATED"/>
    <property type="match status" value="1"/>
</dbReference>
<reference evidence="5 6" key="1">
    <citation type="submission" date="2020-02" db="EMBL/GenBank/DDBJ databases">
        <authorList>
            <person name="Ferguson B K."/>
        </authorList>
    </citation>
    <scope>NUCLEOTIDE SEQUENCE [LARGE SCALE GENOMIC DNA]</scope>
</reference>
<dbReference type="PROSITE" id="PS50297">
    <property type="entry name" value="ANK_REP_REGION"/>
    <property type="match status" value="3"/>
</dbReference>
<name>A0A6H5J3V4_9HYME</name>
<gene>
    <name evidence="5" type="ORF">TBRA_LOCUS14855</name>
</gene>
<dbReference type="InterPro" id="IPR002110">
    <property type="entry name" value="Ankyrin_rpt"/>
</dbReference>
<evidence type="ECO:0000313" key="5">
    <source>
        <dbReference type="EMBL" id="CAB0043267.1"/>
    </source>
</evidence>
<evidence type="ECO:0000256" key="3">
    <source>
        <dbReference type="PROSITE-ProRule" id="PRU00023"/>
    </source>
</evidence>
<organism evidence="5 6">
    <name type="scientific">Trichogramma brassicae</name>
    <dbReference type="NCBI Taxonomy" id="86971"/>
    <lineage>
        <taxon>Eukaryota</taxon>
        <taxon>Metazoa</taxon>
        <taxon>Ecdysozoa</taxon>
        <taxon>Arthropoda</taxon>
        <taxon>Hexapoda</taxon>
        <taxon>Insecta</taxon>
        <taxon>Pterygota</taxon>
        <taxon>Neoptera</taxon>
        <taxon>Endopterygota</taxon>
        <taxon>Hymenoptera</taxon>
        <taxon>Apocrita</taxon>
        <taxon>Proctotrupomorpha</taxon>
        <taxon>Chalcidoidea</taxon>
        <taxon>Trichogrammatidae</taxon>
        <taxon>Trichogramma</taxon>
    </lineage>
</organism>
<dbReference type="EMBL" id="CADCXV010001289">
    <property type="protein sequence ID" value="CAB0043267.1"/>
    <property type="molecule type" value="Genomic_DNA"/>
</dbReference>
<dbReference type="PRINTS" id="PR01415">
    <property type="entry name" value="ANKYRIN"/>
</dbReference>
<keyword evidence="2 3" id="KW-0040">ANK repeat</keyword>
<feature type="repeat" description="ANK" evidence="3">
    <location>
        <begin position="268"/>
        <end position="300"/>
    </location>
</feature>
<sequence>MHPRLYGRACGIISIHIHCAEYILAPTLAHSSRTSGYKDEPDVDEDGKPSSRRTTPIHRAVKKRYHRLVDGLFKIYNRFDVNYTDESGFTHLHAACQYGCEDAVTKFLELGQDFHCLVPETGDSPLHLAARYDHKEVMECLLRRSGANPNLANRDKWTPLHTISRYGRYVDTAKRLFEISDEVNRPVQINARDEFGQTPLYLAVENASQEMFAVLLRRGANPNLANELGHTPLHIIGWSGENPDPVELFFQINLDQNQMVEVDARDNRGETPLHHALKSGRKKKIESLLRRGANPNLSNAEGSMRDQCLYT</sequence>
<keyword evidence="6" id="KW-1185">Reference proteome</keyword>
<dbReference type="Proteomes" id="UP000479190">
    <property type="component" value="Unassembled WGS sequence"/>
</dbReference>
<protein>
    <submittedName>
        <fullName evidence="5">Uncharacterized protein</fullName>
    </submittedName>
</protein>
<dbReference type="PANTHER" id="PTHR24126:SF14">
    <property type="entry name" value="ANK_REP_REGION DOMAIN-CONTAINING PROTEIN"/>
    <property type="match status" value="1"/>
</dbReference>
<evidence type="ECO:0000256" key="2">
    <source>
        <dbReference type="ARBA" id="ARBA00023043"/>
    </source>
</evidence>
<dbReference type="AlphaFoldDB" id="A0A6H5J3V4"/>
<evidence type="ECO:0000256" key="1">
    <source>
        <dbReference type="ARBA" id="ARBA00022737"/>
    </source>
</evidence>
<dbReference type="Pfam" id="PF00023">
    <property type="entry name" value="Ank"/>
    <property type="match status" value="1"/>
</dbReference>
<proteinExistence type="predicted"/>
<dbReference type="PROSITE" id="PS50088">
    <property type="entry name" value="ANK_REPEAT"/>
    <property type="match status" value="3"/>
</dbReference>
<keyword evidence="1" id="KW-0677">Repeat</keyword>
<evidence type="ECO:0000256" key="4">
    <source>
        <dbReference type="SAM" id="MobiDB-lite"/>
    </source>
</evidence>
<dbReference type="SUPFAM" id="SSF48403">
    <property type="entry name" value="Ankyrin repeat"/>
    <property type="match status" value="1"/>
</dbReference>
<accession>A0A6H5J3V4</accession>
<dbReference type="Pfam" id="PF13857">
    <property type="entry name" value="Ank_5"/>
    <property type="match status" value="1"/>
</dbReference>
<feature type="repeat" description="ANK" evidence="3">
    <location>
        <begin position="195"/>
        <end position="227"/>
    </location>
</feature>